<sequence length="167" mass="18687">MNKDTLEKLVTQEDTFLKMFRQKWAIKRNYTYDLEKLEENNLEVLWSLGFDGGAGRTAGVYSDGPSRFGGGRRINPGGPSKRPTEQGGQDLSQVSNVDSYLNSVHSSKGKANGVCAYATGLRRPRVGERTNDMDSDGRGLGRGLNCRFRDHHHRHDQTVCNDVVIDR</sequence>
<reference evidence="2 3" key="1">
    <citation type="submission" date="2019-04" db="EMBL/GenBank/DDBJ databases">
        <title>Annotation for the trematode Fasciola gigantica.</title>
        <authorList>
            <person name="Choi Y.-J."/>
        </authorList>
    </citation>
    <scope>NUCLEOTIDE SEQUENCE [LARGE SCALE GENOMIC DNA]</scope>
    <source>
        <strain evidence="2">Uganda_cow_1</strain>
    </source>
</reference>
<dbReference type="Proteomes" id="UP000316759">
    <property type="component" value="Unassembled WGS sequence"/>
</dbReference>
<evidence type="ECO:0000313" key="3">
    <source>
        <dbReference type="Proteomes" id="UP000316759"/>
    </source>
</evidence>
<dbReference type="EMBL" id="SUNJ01001929">
    <property type="protein sequence ID" value="TPP66394.1"/>
    <property type="molecule type" value="Genomic_DNA"/>
</dbReference>
<accession>A0A504YY06</accession>
<comment type="caution">
    <text evidence="2">The sequence shown here is derived from an EMBL/GenBank/DDBJ whole genome shotgun (WGS) entry which is preliminary data.</text>
</comment>
<keyword evidence="3" id="KW-1185">Reference proteome</keyword>
<proteinExistence type="predicted"/>
<evidence type="ECO:0000313" key="2">
    <source>
        <dbReference type="EMBL" id="TPP66394.1"/>
    </source>
</evidence>
<dbReference type="AlphaFoldDB" id="A0A504YY06"/>
<protein>
    <submittedName>
        <fullName evidence="2">Uncharacterized protein</fullName>
    </submittedName>
</protein>
<name>A0A504YY06_FASGI</name>
<gene>
    <name evidence="2" type="ORF">FGIG_10726</name>
</gene>
<feature type="region of interest" description="Disordered" evidence="1">
    <location>
        <begin position="61"/>
        <end position="91"/>
    </location>
</feature>
<organism evidence="2 3">
    <name type="scientific">Fasciola gigantica</name>
    <name type="common">Giant liver fluke</name>
    <dbReference type="NCBI Taxonomy" id="46835"/>
    <lineage>
        <taxon>Eukaryota</taxon>
        <taxon>Metazoa</taxon>
        <taxon>Spiralia</taxon>
        <taxon>Lophotrochozoa</taxon>
        <taxon>Platyhelminthes</taxon>
        <taxon>Trematoda</taxon>
        <taxon>Digenea</taxon>
        <taxon>Plagiorchiida</taxon>
        <taxon>Echinostomata</taxon>
        <taxon>Echinostomatoidea</taxon>
        <taxon>Fasciolidae</taxon>
        <taxon>Fasciola</taxon>
    </lineage>
</organism>
<evidence type="ECO:0000256" key="1">
    <source>
        <dbReference type="SAM" id="MobiDB-lite"/>
    </source>
</evidence>